<dbReference type="SUPFAM" id="SSF51556">
    <property type="entry name" value="Metallo-dependent hydrolases"/>
    <property type="match status" value="1"/>
</dbReference>
<dbReference type="InterPro" id="IPR008257">
    <property type="entry name" value="Pept_M19"/>
</dbReference>
<dbReference type="InterPro" id="IPR000180">
    <property type="entry name" value="Dipep_AS"/>
</dbReference>
<dbReference type="AlphaFoldDB" id="A0A917FT81"/>
<protein>
    <submittedName>
        <fullName evidence="1">Membrane dipeptidase</fullName>
    </submittedName>
</protein>
<accession>A0A917FT81</accession>
<dbReference type="GO" id="GO:0070573">
    <property type="term" value="F:metallodipeptidase activity"/>
    <property type="evidence" value="ECO:0007669"/>
    <property type="project" value="InterPro"/>
</dbReference>
<reference evidence="1" key="2">
    <citation type="submission" date="2020-09" db="EMBL/GenBank/DDBJ databases">
        <authorList>
            <person name="Sun Q."/>
            <person name="Sedlacek I."/>
        </authorList>
    </citation>
    <scope>NUCLEOTIDE SEQUENCE</scope>
    <source>
        <strain evidence="1">CCM 7905</strain>
    </source>
</reference>
<dbReference type="RefSeq" id="WP_188543744.1">
    <property type="nucleotide sequence ID" value="NZ_BMCU01000001.1"/>
</dbReference>
<reference evidence="1" key="1">
    <citation type="journal article" date="2014" name="Int. J. Syst. Evol. Microbiol.">
        <title>Complete genome sequence of Corynebacterium casei LMG S-19264T (=DSM 44701T), isolated from a smear-ripened cheese.</title>
        <authorList>
            <consortium name="US DOE Joint Genome Institute (JGI-PGF)"/>
            <person name="Walter F."/>
            <person name="Albersmeier A."/>
            <person name="Kalinowski J."/>
            <person name="Ruckert C."/>
        </authorList>
    </citation>
    <scope>NUCLEOTIDE SEQUENCE</scope>
    <source>
        <strain evidence="1">CCM 7905</strain>
    </source>
</reference>
<organism evidence="1 2">
    <name type="scientific">Rhodococcoides trifolii</name>
    <dbReference type="NCBI Taxonomy" id="908250"/>
    <lineage>
        <taxon>Bacteria</taxon>
        <taxon>Bacillati</taxon>
        <taxon>Actinomycetota</taxon>
        <taxon>Actinomycetes</taxon>
        <taxon>Mycobacteriales</taxon>
        <taxon>Nocardiaceae</taxon>
        <taxon>Rhodococcoides</taxon>
    </lineage>
</organism>
<dbReference type="PANTHER" id="PTHR10443">
    <property type="entry name" value="MICROSOMAL DIPEPTIDASE"/>
    <property type="match status" value="1"/>
</dbReference>
<sequence>MQAIVDGHNDLAWAIRQDYGSNLDAVDLAGSVPELHTDLPRLKVGGVSGQFWSVYVSPDTYSGPSAVTATLEQIDLVRRFVARFPDELVLATTADEVESSGHRIASLVGMEGGHCIDGSLAVLRMMYALGVRYLTLTHNKNVAWADSATDVPVLNGLSEFGESVVREMNRLGMLVDLSHVSADVMRHALRVSSAPVIFSHSSARALCDHPRNVPDDVLTALADNGGICMVTFLPAFVSPAVRAWHADATATATLRNISKRTPEYSALMAELEERSPQPSATLSQVVEHIEHVRDVAGIDHVGIGGDYMGGEPMPEDLEDVSRYPMLFAALAGRGWSETELDKLAGANILRVLRAAEGVADAFSTDAVRNATRRSDTASNSACPPVAVCRNRSEQVNL</sequence>
<dbReference type="Gene3D" id="3.20.20.140">
    <property type="entry name" value="Metal-dependent hydrolases"/>
    <property type="match status" value="1"/>
</dbReference>
<dbReference type="Proteomes" id="UP000654257">
    <property type="component" value="Unassembled WGS sequence"/>
</dbReference>
<dbReference type="GO" id="GO:0006508">
    <property type="term" value="P:proteolysis"/>
    <property type="evidence" value="ECO:0007669"/>
    <property type="project" value="InterPro"/>
</dbReference>
<keyword evidence="2" id="KW-1185">Reference proteome</keyword>
<evidence type="ECO:0000313" key="1">
    <source>
        <dbReference type="EMBL" id="GGF99866.1"/>
    </source>
</evidence>
<proteinExistence type="predicted"/>
<dbReference type="CDD" id="cd01301">
    <property type="entry name" value="rDP_like"/>
    <property type="match status" value="1"/>
</dbReference>
<comment type="caution">
    <text evidence="1">The sequence shown here is derived from an EMBL/GenBank/DDBJ whole genome shotgun (WGS) entry which is preliminary data.</text>
</comment>
<dbReference type="PROSITE" id="PS51365">
    <property type="entry name" value="RENAL_DIPEPTIDASE_2"/>
    <property type="match status" value="1"/>
</dbReference>
<dbReference type="EMBL" id="BMCU01000001">
    <property type="protein sequence ID" value="GGF99866.1"/>
    <property type="molecule type" value="Genomic_DNA"/>
</dbReference>
<evidence type="ECO:0000313" key="2">
    <source>
        <dbReference type="Proteomes" id="UP000654257"/>
    </source>
</evidence>
<name>A0A917FT81_9NOCA</name>
<dbReference type="InterPro" id="IPR032466">
    <property type="entry name" value="Metal_Hydrolase"/>
</dbReference>
<dbReference type="PANTHER" id="PTHR10443:SF12">
    <property type="entry name" value="DIPEPTIDASE"/>
    <property type="match status" value="1"/>
</dbReference>
<gene>
    <name evidence="1" type="ORF">GCM10007304_12220</name>
</gene>
<dbReference type="PROSITE" id="PS00869">
    <property type="entry name" value="RENAL_DIPEPTIDASE_1"/>
    <property type="match status" value="1"/>
</dbReference>
<dbReference type="Pfam" id="PF01244">
    <property type="entry name" value="Peptidase_M19"/>
    <property type="match status" value="1"/>
</dbReference>